<evidence type="ECO:0000313" key="2">
    <source>
        <dbReference type="Proteomes" id="UP000572984"/>
    </source>
</evidence>
<protein>
    <submittedName>
        <fullName evidence="1">Uncharacterized protein</fullName>
    </submittedName>
</protein>
<dbReference type="Proteomes" id="UP000572984">
    <property type="component" value="Unassembled WGS sequence"/>
</dbReference>
<accession>A0A838BNC2</accession>
<reference evidence="1 2" key="1">
    <citation type="submission" date="2020-07" db="EMBL/GenBank/DDBJ databases">
        <title>Draft genome and description of Microvirga mediterraneensis Marseille-Q2068 sp. nov.</title>
        <authorList>
            <person name="Boxberger M."/>
        </authorList>
    </citation>
    <scope>NUCLEOTIDE SEQUENCE [LARGE SCALE GENOMIC DNA]</scope>
    <source>
        <strain evidence="1 2">Marseille-Q2068</strain>
    </source>
</reference>
<dbReference type="EMBL" id="JACDXJ010000001">
    <property type="protein sequence ID" value="MBA1156900.1"/>
    <property type="molecule type" value="Genomic_DNA"/>
</dbReference>
<name>A0A838BNC2_9HYPH</name>
<keyword evidence="2" id="KW-1185">Reference proteome</keyword>
<sequence>MGTVIPFPQKPALRLVCSETSEQVHADVAFLNSLLQHKANIVCPTCIGRGLFIFKDAETGLLDSAPCPCGGTDEDRISPDFGGAA</sequence>
<organism evidence="1 2">
    <name type="scientific">Microvirga mediterraneensis</name>
    <dbReference type="NCBI Taxonomy" id="2754695"/>
    <lineage>
        <taxon>Bacteria</taxon>
        <taxon>Pseudomonadati</taxon>
        <taxon>Pseudomonadota</taxon>
        <taxon>Alphaproteobacteria</taxon>
        <taxon>Hyphomicrobiales</taxon>
        <taxon>Methylobacteriaceae</taxon>
        <taxon>Microvirga</taxon>
    </lineage>
</organism>
<gene>
    <name evidence="1" type="ORF">H0S73_12260</name>
</gene>
<comment type="caution">
    <text evidence="1">The sequence shown here is derived from an EMBL/GenBank/DDBJ whole genome shotgun (WGS) entry which is preliminary data.</text>
</comment>
<dbReference type="RefSeq" id="WP_181052422.1">
    <property type="nucleotide sequence ID" value="NZ_JACDXJ010000001.1"/>
</dbReference>
<evidence type="ECO:0000313" key="1">
    <source>
        <dbReference type="EMBL" id="MBA1156900.1"/>
    </source>
</evidence>
<dbReference type="AlphaFoldDB" id="A0A838BNC2"/>
<proteinExistence type="predicted"/>